<dbReference type="InterPro" id="IPR009367">
    <property type="entry name" value="Elm1-like"/>
</dbReference>
<dbReference type="EMBL" id="SHBL01000013">
    <property type="protein sequence ID" value="RZO24142.1"/>
    <property type="molecule type" value="Genomic_DNA"/>
</dbReference>
<gene>
    <name evidence="1" type="ORF">EVA99_02175</name>
</gene>
<proteinExistence type="predicted"/>
<dbReference type="Pfam" id="PF06258">
    <property type="entry name" value="Mito_fiss_Elm1"/>
    <property type="match status" value="1"/>
</dbReference>
<name>A0A520MSE0_9GAMM</name>
<reference evidence="1 2" key="1">
    <citation type="submission" date="2019-02" db="EMBL/GenBank/DDBJ databases">
        <title>Prokaryotic population dynamics and viral predation in marine succession experiment using metagenomics: the confinement effect.</title>
        <authorList>
            <person name="Haro-Moreno J.M."/>
            <person name="Rodriguez-Valera F."/>
            <person name="Lopez-Perez M."/>
        </authorList>
    </citation>
    <scope>NUCLEOTIDE SEQUENCE [LARGE SCALE GENOMIC DNA]</scope>
    <source>
        <strain evidence="1">MED-G166</strain>
    </source>
</reference>
<dbReference type="AlphaFoldDB" id="A0A520MSE0"/>
<accession>A0A520MSE0</accession>
<comment type="caution">
    <text evidence="1">The sequence shown here is derived from an EMBL/GenBank/DDBJ whole genome shotgun (WGS) entry which is preliminary data.</text>
</comment>
<evidence type="ECO:0008006" key="3">
    <source>
        <dbReference type="Google" id="ProtNLM"/>
    </source>
</evidence>
<sequence length="306" mass="35576">MSLKQKEEITIWAFKDGKKGHEKQVEALISEFTLFKKVKLYEFNAWETHNSVPDIIIGAGNNTHKHILKAKKEYPLAKTIVLMKPSLRPTQWFDIAIVPDMDRYYLGKPKNVITTKGVLSKYSDLATKPKTGLIIIGGKSRHYHFRKKVVKQQIEWLLNDVFQDYQWKITTSPRSPNLDIPKHSKNAKFFSWKDTDEGWLSEEIKQSEITFLTPESVSVLYEGLSTNTKVYVFHHEHHTADQHGSKRKTKVTRNIDKLKLQGQIGYIDSKRYLLSRSIKSADLIHPQFSEPLNETKRVVEKLFEIL</sequence>
<evidence type="ECO:0000313" key="2">
    <source>
        <dbReference type="Proteomes" id="UP000320146"/>
    </source>
</evidence>
<protein>
    <recommendedName>
        <fullName evidence="3">Nucleoside-diphosphate sugar epimerase</fullName>
    </recommendedName>
</protein>
<dbReference type="Proteomes" id="UP000320146">
    <property type="component" value="Unassembled WGS sequence"/>
</dbReference>
<organism evidence="1 2">
    <name type="scientific">SAR86 cluster bacterium</name>
    <dbReference type="NCBI Taxonomy" id="2030880"/>
    <lineage>
        <taxon>Bacteria</taxon>
        <taxon>Pseudomonadati</taxon>
        <taxon>Pseudomonadota</taxon>
        <taxon>Gammaproteobacteria</taxon>
        <taxon>SAR86 cluster</taxon>
    </lineage>
</organism>
<evidence type="ECO:0000313" key="1">
    <source>
        <dbReference type="EMBL" id="RZO24142.1"/>
    </source>
</evidence>